<evidence type="ECO:0000256" key="6">
    <source>
        <dbReference type="ARBA" id="ARBA00022884"/>
    </source>
</evidence>
<keyword evidence="8" id="KW-1185">Reference proteome</keyword>
<keyword evidence="6" id="KW-0694">RNA-binding</keyword>
<evidence type="ECO:0000256" key="3">
    <source>
        <dbReference type="ARBA" id="ARBA00022722"/>
    </source>
</evidence>
<dbReference type="PROSITE" id="PS00648">
    <property type="entry name" value="RIBONUCLEASE_P"/>
    <property type="match status" value="1"/>
</dbReference>
<dbReference type="Proteomes" id="UP000004095">
    <property type="component" value="Unassembled WGS sequence"/>
</dbReference>
<dbReference type="InterPro" id="IPR000100">
    <property type="entry name" value="RNase_P"/>
</dbReference>
<organism evidence="7 8">
    <name type="scientific">Microscilla marina ATCC 23134</name>
    <dbReference type="NCBI Taxonomy" id="313606"/>
    <lineage>
        <taxon>Bacteria</taxon>
        <taxon>Pseudomonadati</taxon>
        <taxon>Bacteroidota</taxon>
        <taxon>Cytophagia</taxon>
        <taxon>Cytophagales</taxon>
        <taxon>Microscillaceae</taxon>
        <taxon>Microscilla</taxon>
    </lineage>
</organism>
<dbReference type="GO" id="GO:0004526">
    <property type="term" value="F:ribonuclease P activity"/>
    <property type="evidence" value="ECO:0007669"/>
    <property type="project" value="UniProtKB-EC"/>
</dbReference>
<evidence type="ECO:0000256" key="1">
    <source>
        <dbReference type="ARBA" id="ARBA00002663"/>
    </source>
</evidence>
<evidence type="ECO:0000256" key="4">
    <source>
        <dbReference type="ARBA" id="ARBA00022759"/>
    </source>
</evidence>
<accession>A1ZZQ6</accession>
<dbReference type="OrthoDB" id="1524972at2"/>
<keyword evidence="2" id="KW-0819">tRNA processing</keyword>
<dbReference type="GO" id="GO:0030677">
    <property type="term" value="C:ribonuclease P complex"/>
    <property type="evidence" value="ECO:0007669"/>
    <property type="project" value="TreeGrafter"/>
</dbReference>
<comment type="function">
    <text evidence="1">RNaseP catalyzes the removal of the 5'-leader sequence from pre-tRNA to produce the mature 5'-terminus. It can also cleave other RNA substrates such as 4.5S RNA. The protein component plays an auxiliary but essential role in vivo by binding to the 5'-leader sequence and broadening the substrate specificity of the ribozyme.</text>
</comment>
<dbReference type="EMBL" id="AAWS01000080">
    <property type="protein sequence ID" value="EAY24164.1"/>
    <property type="molecule type" value="Genomic_DNA"/>
</dbReference>
<dbReference type="InterPro" id="IPR020568">
    <property type="entry name" value="Ribosomal_Su5_D2-typ_SF"/>
</dbReference>
<dbReference type="PANTHER" id="PTHR33992:SF1">
    <property type="entry name" value="RIBONUCLEASE P PROTEIN COMPONENT"/>
    <property type="match status" value="1"/>
</dbReference>
<protein>
    <submittedName>
        <fullName evidence="7">Ribonuclease P protein component</fullName>
        <ecNumber evidence="7">3.1.26.5</ecNumber>
    </submittedName>
</protein>
<dbReference type="InterPro" id="IPR014721">
    <property type="entry name" value="Ribsml_uS5_D2-typ_fold_subgr"/>
</dbReference>
<evidence type="ECO:0000256" key="5">
    <source>
        <dbReference type="ARBA" id="ARBA00022801"/>
    </source>
</evidence>
<dbReference type="EC" id="3.1.26.5" evidence="7"/>
<keyword evidence="3" id="KW-0540">Nuclease</keyword>
<dbReference type="GO" id="GO:0042781">
    <property type="term" value="F:3'-tRNA processing endoribonuclease activity"/>
    <property type="evidence" value="ECO:0007669"/>
    <property type="project" value="TreeGrafter"/>
</dbReference>
<sequence length="122" mass="14238">MKFGFPVTERLKSKKIIQSLFPKGKDAFVYPIKVKYILHPTPSNTPPQVLFTVPKRTFKRAVDRNAIKRLLKEAYRLNKHLLHDEAGSYKIAYIAFVYIAKEKLPFDTIERKTISVFERLKG</sequence>
<reference evidence="7 8" key="1">
    <citation type="submission" date="2007-01" db="EMBL/GenBank/DDBJ databases">
        <authorList>
            <person name="Haygood M."/>
            <person name="Podell S."/>
            <person name="Anderson C."/>
            <person name="Hopkinson B."/>
            <person name="Roe K."/>
            <person name="Barbeau K."/>
            <person name="Gaasterland T."/>
            <person name="Ferriera S."/>
            <person name="Johnson J."/>
            <person name="Kravitz S."/>
            <person name="Beeson K."/>
            <person name="Sutton G."/>
            <person name="Rogers Y.-H."/>
            <person name="Friedman R."/>
            <person name="Frazier M."/>
            <person name="Venter J.C."/>
        </authorList>
    </citation>
    <scope>NUCLEOTIDE SEQUENCE [LARGE SCALE GENOMIC DNA]</scope>
    <source>
        <strain evidence="7 8">ATCC 23134</strain>
    </source>
</reference>
<dbReference type="Gene3D" id="3.30.230.10">
    <property type="match status" value="1"/>
</dbReference>
<comment type="caution">
    <text evidence="7">The sequence shown here is derived from an EMBL/GenBank/DDBJ whole genome shotgun (WGS) entry which is preliminary data.</text>
</comment>
<evidence type="ECO:0000256" key="2">
    <source>
        <dbReference type="ARBA" id="ARBA00022694"/>
    </source>
</evidence>
<dbReference type="GO" id="GO:0000049">
    <property type="term" value="F:tRNA binding"/>
    <property type="evidence" value="ECO:0007669"/>
    <property type="project" value="InterPro"/>
</dbReference>
<dbReference type="InterPro" id="IPR020539">
    <property type="entry name" value="RNase_P_CS"/>
</dbReference>
<dbReference type="eggNOG" id="COG0594">
    <property type="taxonomic scope" value="Bacteria"/>
</dbReference>
<dbReference type="AlphaFoldDB" id="A1ZZQ6"/>
<dbReference type="RefSeq" id="WP_002705434.1">
    <property type="nucleotide sequence ID" value="NZ_AAWS01000080.1"/>
</dbReference>
<proteinExistence type="predicted"/>
<evidence type="ECO:0000313" key="8">
    <source>
        <dbReference type="Proteomes" id="UP000004095"/>
    </source>
</evidence>
<gene>
    <name evidence="7" type="ORF">M23134_00979</name>
</gene>
<keyword evidence="5 7" id="KW-0378">Hydrolase</keyword>
<evidence type="ECO:0000313" key="7">
    <source>
        <dbReference type="EMBL" id="EAY24164.1"/>
    </source>
</evidence>
<dbReference type="PANTHER" id="PTHR33992">
    <property type="entry name" value="RIBONUCLEASE P PROTEIN COMPONENT"/>
    <property type="match status" value="1"/>
</dbReference>
<dbReference type="SUPFAM" id="SSF54211">
    <property type="entry name" value="Ribosomal protein S5 domain 2-like"/>
    <property type="match status" value="1"/>
</dbReference>
<name>A1ZZQ6_MICM2</name>
<dbReference type="Pfam" id="PF00825">
    <property type="entry name" value="Ribonuclease_P"/>
    <property type="match status" value="1"/>
</dbReference>
<keyword evidence="4" id="KW-0255">Endonuclease</keyword>